<gene>
    <name evidence="2" type="ORF">GCM10008018_23230</name>
</gene>
<evidence type="ECO:0000256" key="1">
    <source>
        <dbReference type="SAM" id="Phobius"/>
    </source>
</evidence>
<dbReference type="EMBL" id="BMHE01000009">
    <property type="protein sequence ID" value="GFZ77068.1"/>
    <property type="molecule type" value="Genomic_DNA"/>
</dbReference>
<comment type="caution">
    <text evidence="2">The sequence shown here is derived from an EMBL/GenBank/DDBJ whole genome shotgun (WGS) entry which is preliminary data.</text>
</comment>
<name>A0ABQ1ELC5_9BACL</name>
<feature type="transmembrane region" description="Helical" evidence="1">
    <location>
        <begin position="6"/>
        <end position="29"/>
    </location>
</feature>
<sequence>MLMLMIVVVVMVVAMMLMMMVTVAIIMLMHMRAPMSITSIRLDLNRVAKRIAPQEARQKKSNDQGDAKG</sequence>
<accession>A0ABQ1ELC5</accession>
<keyword evidence="1" id="KW-1133">Transmembrane helix</keyword>
<protein>
    <submittedName>
        <fullName evidence="2">Uncharacterized protein</fullName>
    </submittedName>
</protein>
<organism evidence="2 3">
    <name type="scientific">Paenibacillus marchantiophytorum</name>
    <dbReference type="NCBI Taxonomy" id="1619310"/>
    <lineage>
        <taxon>Bacteria</taxon>
        <taxon>Bacillati</taxon>
        <taxon>Bacillota</taxon>
        <taxon>Bacilli</taxon>
        <taxon>Bacillales</taxon>
        <taxon>Paenibacillaceae</taxon>
        <taxon>Paenibacillus</taxon>
    </lineage>
</organism>
<keyword evidence="1" id="KW-0812">Transmembrane</keyword>
<reference evidence="3" key="1">
    <citation type="journal article" date="2019" name="Int. J. Syst. Evol. Microbiol.">
        <title>The Global Catalogue of Microorganisms (GCM) 10K type strain sequencing project: providing services to taxonomists for standard genome sequencing and annotation.</title>
        <authorList>
            <consortium name="The Broad Institute Genomics Platform"/>
            <consortium name="The Broad Institute Genome Sequencing Center for Infectious Disease"/>
            <person name="Wu L."/>
            <person name="Ma J."/>
        </authorList>
    </citation>
    <scope>NUCLEOTIDE SEQUENCE [LARGE SCALE GENOMIC DNA]</scope>
    <source>
        <strain evidence="3">CGMCC 1.15043</strain>
    </source>
</reference>
<evidence type="ECO:0000313" key="2">
    <source>
        <dbReference type="EMBL" id="GFZ77068.1"/>
    </source>
</evidence>
<proteinExistence type="predicted"/>
<dbReference type="Proteomes" id="UP000615455">
    <property type="component" value="Unassembled WGS sequence"/>
</dbReference>
<keyword evidence="1" id="KW-0472">Membrane</keyword>
<keyword evidence="3" id="KW-1185">Reference proteome</keyword>
<evidence type="ECO:0000313" key="3">
    <source>
        <dbReference type="Proteomes" id="UP000615455"/>
    </source>
</evidence>